<organism evidence="3 4">
    <name type="scientific">Panaeolus cyanescens</name>
    <dbReference type="NCBI Taxonomy" id="181874"/>
    <lineage>
        <taxon>Eukaryota</taxon>
        <taxon>Fungi</taxon>
        <taxon>Dikarya</taxon>
        <taxon>Basidiomycota</taxon>
        <taxon>Agaricomycotina</taxon>
        <taxon>Agaricomycetes</taxon>
        <taxon>Agaricomycetidae</taxon>
        <taxon>Agaricales</taxon>
        <taxon>Agaricineae</taxon>
        <taxon>Galeropsidaceae</taxon>
        <taxon>Panaeolus</taxon>
    </lineage>
</organism>
<reference evidence="3 4" key="1">
    <citation type="journal article" date="2018" name="Evol. Lett.">
        <title>Horizontal gene cluster transfer increased hallucinogenic mushroom diversity.</title>
        <authorList>
            <person name="Reynolds H.T."/>
            <person name="Vijayakumar V."/>
            <person name="Gluck-Thaler E."/>
            <person name="Korotkin H.B."/>
            <person name="Matheny P.B."/>
            <person name="Slot J.C."/>
        </authorList>
    </citation>
    <scope>NUCLEOTIDE SEQUENCE [LARGE SCALE GENOMIC DNA]</scope>
    <source>
        <strain evidence="3 4">2629</strain>
    </source>
</reference>
<dbReference type="InterPro" id="IPR011009">
    <property type="entry name" value="Kinase-like_dom_sf"/>
</dbReference>
<accession>A0A409WDC8</accession>
<protein>
    <recommendedName>
        <fullName evidence="2">Protein kinase domain-containing protein</fullName>
    </recommendedName>
</protein>
<feature type="region of interest" description="Disordered" evidence="1">
    <location>
        <begin position="360"/>
        <end position="391"/>
    </location>
</feature>
<comment type="caution">
    <text evidence="3">The sequence shown here is derived from an EMBL/GenBank/DDBJ whole genome shotgun (WGS) entry which is preliminary data.</text>
</comment>
<dbReference type="STRING" id="181874.A0A409WDC8"/>
<dbReference type="OrthoDB" id="2521594at2759"/>
<dbReference type="Proteomes" id="UP000284842">
    <property type="component" value="Unassembled WGS sequence"/>
</dbReference>
<dbReference type="InterPro" id="IPR000719">
    <property type="entry name" value="Prot_kinase_dom"/>
</dbReference>
<evidence type="ECO:0000256" key="1">
    <source>
        <dbReference type="SAM" id="MobiDB-lite"/>
    </source>
</evidence>
<evidence type="ECO:0000259" key="2">
    <source>
        <dbReference type="PROSITE" id="PS50011"/>
    </source>
</evidence>
<proteinExistence type="predicted"/>
<dbReference type="Pfam" id="PF00069">
    <property type="entry name" value="Pkinase"/>
    <property type="match status" value="1"/>
</dbReference>
<name>A0A409WDC8_9AGAR</name>
<evidence type="ECO:0000313" key="3">
    <source>
        <dbReference type="EMBL" id="PPQ76535.1"/>
    </source>
</evidence>
<dbReference type="GO" id="GO:0004672">
    <property type="term" value="F:protein kinase activity"/>
    <property type="evidence" value="ECO:0007669"/>
    <property type="project" value="InterPro"/>
</dbReference>
<feature type="domain" description="Protein kinase" evidence="2">
    <location>
        <begin position="459"/>
        <end position="653"/>
    </location>
</feature>
<feature type="non-terminal residue" evidence="3">
    <location>
        <position position="653"/>
    </location>
</feature>
<dbReference type="GO" id="GO:0005524">
    <property type="term" value="F:ATP binding"/>
    <property type="evidence" value="ECO:0007669"/>
    <property type="project" value="InterPro"/>
</dbReference>
<dbReference type="EMBL" id="NHTK01005561">
    <property type="protein sequence ID" value="PPQ76535.1"/>
    <property type="molecule type" value="Genomic_DNA"/>
</dbReference>
<dbReference type="PROSITE" id="PS50011">
    <property type="entry name" value="PROTEIN_KINASE_DOM"/>
    <property type="match status" value="1"/>
</dbReference>
<keyword evidence="4" id="KW-1185">Reference proteome</keyword>
<dbReference type="AlphaFoldDB" id="A0A409WDC8"/>
<dbReference type="InParanoid" id="A0A409WDC8"/>
<gene>
    <name evidence="3" type="ORF">CVT24_010934</name>
</gene>
<evidence type="ECO:0000313" key="4">
    <source>
        <dbReference type="Proteomes" id="UP000284842"/>
    </source>
</evidence>
<dbReference type="SUPFAM" id="SSF56112">
    <property type="entry name" value="Protein kinase-like (PK-like)"/>
    <property type="match status" value="1"/>
</dbReference>
<dbReference type="Gene3D" id="1.10.510.10">
    <property type="entry name" value="Transferase(Phosphotransferase) domain 1"/>
    <property type="match status" value="1"/>
</dbReference>
<sequence>MTHSPTPASKDALERLFLSSKDLGMYAYTSRFYYTYQPPAHNPLWFTDRHLAFDLALQNVVCIPAIALDLLENYEAAFLRLLQDNKSFPKSNDLPKYLEAQPLGGINGPSAFFASYKRQIGYHSTSFASKIHVHPNQPIWYSLFIIEEASRYHTYYDEVNLIVNPDSSMFGDLHLPEVFAKGLDVSVLSKILSLRDTRETLAVFGFILPRPDSEGIFSKPEIEEPGVWTISSTQSARILPTRSAPKPIDATGKWWTKYGSQPLKNTRTRPNVKPAQTRLKKTVWIPPRKGTRTGEYQPNLSHFLQRAWCRAVENDATFIVLNDGVSEHIGIRHRASNTMFITEPIDPFKAPRVVVDPGVEAGQTRSRKRRAADTSTATRASKRLKGEAPSANSSSVDLYAEIASRDVLLVSSFDFGVFHSPAPSSFLRVRPSCHPDFISKEFKPSKGNCKYPLTKCLNFVAKEKLGRGAIGTVFRGNLELETEEGCIVDENVVLKIPLGTKPAAPIYTEYKRYQKLAKAGVTSGIVKVYGVFEDVETGTIAMMMQYGGVSLLRRERERIGKKKLGDEVSTMQITLSQEEFEQLIDILKGINRAGILHNDLKPDNIVSDSSGRLFIIDFDSTRPMYIPGDYKESPDIVTLRDMFAGEFRGRYAS</sequence>